<evidence type="ECO:0000256" key="1">
    <source>
        <dbReference type="SAM" id="MobiDB-lite"/>
    </source>
</evidence>
<name>A0AAD8RA38_LOLMU</name>
<evidence type="ECO:0000313" key="2">
    <source>
        <dbReference type="EMBL" id="KAK1616811.1"/>
    </source>
</evidence>
<feature type="compositionally biased region" description="Low complexity" evidence="1">
    <location>
        <begin position="38"/>
        <end position="47"/>
    </location>
</feature>
<keyword evidence="3" id="KW-1185">Reference proteome</keyword>
<dbReference type="Proteomes" id="UP001231189">
    <property type="component" value="Unassembled WGS sequence"/>
</dbReference>
<gene>
    <name evidence="2" type="ORF">QYE76_022328</name>
</gene>
<reference evidence="2" key="1">
    <citation type="submission" date="2023-07" db="EMBL/GenBank/DDBJ databases">
        <title>A chromosome-level genome assembly of Lolium multiflorum.</title>
        <authorList>
            <person name="Chen Y."/>
            <person name="Copetti D."/>
            <person name="Kolliker R."/>
            <person name="Studer B."/>
        </authorList>
    </citation>
    <scope>NUCLEOTIDE SEQUENCE</scope>
    <source>
        <strain evidence="2">02402/16</strain>
        <tissue evidence="2">Leaf</tissue>
    </source>
</reference>
<feature type="region of interest" description="Disordered" evidence="1">
    <location>
        <begin position="36"/>
        <end position="59"/>
    </location>
</feature>
<sequence>MDAEAKTRAEDTRIMLADLRGVGDDTRAWFMKRHAEIRAAPPRGQAQPPHPSLPRAGFLPSLPPASAAVAAAPGAEGAGVEERRRFFGAAGAASATFSVGRDWGGVPSLAAAYSLDGGGFAAGLGPPPRPVVLWRRGGA</sequence>
<dbReference type="AlphaFoldDB" id="A0AAD8RA38"/>
<evidence type="ECO:0000313" key="3">
    <source>
        <dbReference type="Proteomes" id="UP001231189"/>
    </source>
</evidence>
<accession>A0AAD8RA38</accession>
<proteinExistence type="predicted"/>
<dbReference type="EMBL" id="JAUUTY010000006">
    <property type="protein sequence ID" value="KAK1616811.1"/>
    <property type="molecule type" value="Genomic_DNA"/>
</dbReference>
<comment type="caution">
    <text evidence="2">The sequence shown here is derived from an EMBL/GenBank/DDBJ whole genome shotgun (WGS) entry which is preliminary data.</text>
</comment>
<protein>
    <submittedName>
        <fullName evidence="2">Uncharacterized protein</fullName>
    </submittedName>
</protein>
<organism evidence="2 3">
    <name type="scientific">Lolium multiflorum</name>
    <name type="common">Italian ryegrass</name>
    <name type="synonym">Lolium perenne subsp. multiflorum</name>
    <dbReference type="NCBI Taxonomy" id="4521"/>
    <lineage>
        <taxon>Eukaryota</taxon>
        <taxon>Viridiplantae</taxon>
        <taxon>Streptophyta</taxon>
        <taxon>Embryophyta</taxon>
        <taxon>Tracheophyta</taxon>
        <taxon>Spermatophyta</taxon>
        <taxon>Magnoliopsida</taxon>
        <taxon>Liliopsida</taxon>
        <taxon>Poales</taxon>
        <taxon>Poaceae</taxon>
        <taxon>BOP clade</taxon>
        <taxon>Pooideae</taxon>
        <taxon>Poodae</taxon>
        <taxon>Poeae</taxon>
        <taxon>Poeae Chloroplast Group 2 (Poeae type)</taxon>
        <taxon>Loliodinae</taxon>
        <taxon>Loliinae</taxon>
        <taxon>Lolium</taxon>
    </lineage>
</organism>